<dbReference type="OrthoDB" id="2224399at2759"/>
<evidence type="ECO:0000313" key="1">
    <source>
        <dbReference type="EMBL" id="KAB5594062.1"/>
    </source>
</evidence>
<organism evidence="1 2">
    <name type="scientific">Ceratobasidium theobromae</name>
    <dbReference type="NCBI Taxonomy" id="1582974"/>
    <lineage>
        <taxon>Eukaryota</taxon>
        <taxon>Fungi</taxon>
        <taxon>Dikarya</taxon>
        <taxon>Basidiomycota</taxon>
        <taxon>Agaricomycotina</taxon>
        <taxon>Agaricomycetes</taxon>
        <taxon>Cantharellales</taxon>
        <taxon>Ceratobasidiaceae</taxon>
        <taxon>Ceratobasidium</taxon>
    </lineage>
</organism>
<dbReference type="EMBL" id="SSOP01000026">
    <property type="protein sequence ID" value="KAB5594062.1"/>
    <property type="molecule type" value="Genomic_DNA"/>
</dbReference>
<accession>A0A5N5QQM1</accession>
<keyword evidence="2" id="KW-1185">Reference proteome</keyword>
<evidence type="ECO:0000313" key="2">
    <source>
        <dbReference type="Proteomes" id="UP000383932"/>
    </source>
</evidence>
<gene>
    <name evidence="1" type="ORF">CTheo_2531</name>
</gene>
<comment type="caution">
    <text evidence="1">The sequence shown here is derived from an EMBL/GenBank/DDBJ whole genome shotgun (WGS) entry which is preliminary data.</text>
</comment>
<reference evidence="1 2" key="1">
    <citation type="journal article" date="2019" name="Fungal Biol. Biotechnol.">
        <title>Draft genome sequence of fastidious pathogen Ceratobasidium theobromae, which causes vascular-streak dieback in Theobroma cacao.</title>
        <authorList>
            <person name="Ali S.S."/>
            <person name="Asman A."/>
            <person name="Shao J."/>
            <person name="Firmansyah A.P."/>
            <person name="Susilo A.W."/>
            <person name="Rosmana A."/>
            <person name="McMahon P."/>
            <person name="Junaid M."/>
            <person name="Guest D."/>
            <person name="Kheng T.Y."/>
            <person name="Meinhardt L.W."/>
            <person name="Bailey B.A."/>
        </authorList>
    </citation>
    <scope>NUCLEOTIDE SEQUENCE [LARGE SCALE GENOMIC DNA]</scope>
    <source>
        <strain evidence="1 2">CT2</strain>
    </source>
</reference>
<sequence>MNNDLDLQSVLSEPPTSPKLKSLIERLGALANPPIPSPTSDIKTYTDAVYHNYYEIGISLMFAPPSKGSKLGPEQFICDSIDVMNVPDAEAGNTRAAKAASAYRTFPGLPLALGKRESSAPVTTSPSIPVPFLLKATSVGADFVQYFGEPARKGGGAGTAGPGIWCEWTTQGLMVEFGGDEARGPNAWERGGKAIWNVLTLFRVAT</sequence>
<proteinExistence type="predicted"/>
<dbReference type="AlphaFoldDB" id="A0A5N5QQM1"/>
<protein>
    <submittedName>
        <fullName evidence="1">Uncharacterized protein</fullName>
    </submittedName>
</protein>
<name>A0A5N5QQM1_9AGAM</name>
<dbReference type="Proteomes" id="UP000383932">
    <property type="component" value="Unassembled WGS sequence"/>
</dbReference>